<dbReference type="InterPro" id="IPR016039">
    <property type="entry name" value="Thiolase-like"/>
</dbReference>
<evidence type="ECO:0000256" key="2">
    <source>
        <dbReference type="ARBA" id="ARBA00022553"/>
    </source>
</evidence>
<dbReference type="Proteomes" id="UP000236732">
    <property type="component" value="Unassembled WGS sequence"/>
</dbReference>
<dbReference type="Pfam" id="PF00109">
    <property type="entry name" value="ketoacyl-synt"/>
    <property type="match status" value="1"/>
</dbReference>
<dbReference type="PANTHER" id="PTHR43775">
    <property type="entry name" value="FATTY ACID SYNTHASE"/>
    <property type="match status" value="1"/>
</dbReference>
<dbReference type="EMBL" id="FNVT01000005">
    <property type="protein sequence ID" value="SEG82137.1"/>
    <property type="molecule type" value="Genomic_DNA"/>
</dbReference>
<dbReference type="SUPFAM" id="SSF53901">
    <property type="entry name" value="Thiolase-like"/>
    <property type="match status" value="1"/>
</dbReference>
<dbReference type="GO" id="GO:0005737">
    <property type="term" value="C:cytoplasm"/>
    <property type="evidence" value="ECO:0007669"/>
    <property type="project" value="TreeGrafter"/>
</dbReference>
<feature type="domain" description="Beta-ketoacyl synthase-like N-terminal" evidence="3">
    <location>
        <begin position="3"/>
        <end position="50"/>
    </location>
</feature>
<gene>
    <name evidence="4" type="ORF">SAMN05444920_1052</name>
</gene>
<protein>
    <submittedName>
        <fullName evidence="4">Polyketide synthase 13/polyketide synthase PksN</fullName>
    </submittedName>
</protein>
<evidence type="ECO:0000313" key="4">
    <source>
        <dbReference type="EMBL" id="SEG82137.1"/>
    </source>
</evidence>
<sequence>MAAWTDPQQRMLLELAWRPVEDAAVNPESRKGRPVSVFAGTCITDYRERVGSAGAVDSGALPGAPTTFVP</sequence>
<reference evidence="4 5" key="1">
    <citation type="submission" date="2016-10" db="EMBL/GenBank/DDBJ databases">
        <authorList>
            <person name="de Groot N.N."/>
        </authorList>
    </citation>
    <scope>NUCLEOTIDE SEQUENCE [LARGE SCALE GENOMIC DNA]</scope>
    <source>
        <strain evidence="4 5">CGMCC 4.7037</strain>
    </source>
</reference>
<name>A0A1H6D9E5_9ACTN</name>
<proteinExistence type="predicted"/>
<dbReference type="GO" id="GO:0071770">
    <property type="term" value="P:DIM/DIP cell wall layer assembly"/>
    <property type="evidence" value="ECO:0007669"/>
    <property type="project" value="TreeGrafter"/>
</dbReference>
<accession>A0A1H6D9E5</accession>
<dbReference type="Gene3D" id="3.40.47.10">
    <property type="match status" value="1"/>
</dbReference>
<dbReference type="GO" id="GO:0006633">
    <property type="term" value="P:fatty acid biosynthetic process"/>
    <property type="evidence" value="ECO:0007669"/>
    <property type="project" value="TreeGrafter"/>
</dbReference>
<dbReference type="GO" id="GO:0005886">
    <property type="term" value="C:plasma membrane"/>
    <property type="evidence" value="ECO:0007669"/>
    <property type="project" value="TreeGrafter"/>
</dbReference>
<evidence type="ECO:0000313" key="5">
    <source>
        <dbReference type="Proteomes" id="UP000236732"/>
    </source>
</evidence>
<evidence type="ECO:0000256" key="1">
    <source>
        <dbReference type="ARBA" id="ARBA00022450"/>
    </source>
</evidence>
<dbReference type="PANTHER" id="PTHR43775:SF37">
    <property type="entry name" value="SI:DKEY-61P9.11"/>
    <property type="match status" value="1"/>
</dbReference>
<dbReference type="InterPro" id="IPR050091">
    <property type="entry name" value="PKS_NRPS_Biosynth_Enz"/>
</dbReference>
<keyword evidence="5" id="KW-1185">Reference proteome</keyword>
<dbReference type="GO" id="GO:0004312">
    <property type="term" value="F:fatty acid synthase activity"/>
    <property type="evidence" value="ECO:0007669"/>
    <property type="project" value="TreeGrafter"/>
</dbReference>
<evidence type="ECO:0000259" key="3">
    <source>
        <dbReference type="Pfam" id="PF00109"/>
    </source>
</evidence>
<keyword evidence="1" id="KW-0596">Phosphopantetheine</keyword>
<dbReference type="AlphaFoldDB" id="A0A1H6D9E5"/>
<dbReference type="InterPro" id="IPR014030">
    <property type="entry name" value="Ketoacyl_synth_N"/>
</dbReference>
<keyword evidence="2" id="KW-0597">Phosphoprotein</keyword>
<organism evidence="4 5">
    <name type="scientific">Nonomuraea solani</name>
    <dbReference type="NCBI Taxonomy" id="1144553"/>
    <lineage>
        <taxon>Bacteria</taxon>
        <taxon>Bacillati</taxon>
        <taxon>Actinomycetota</taxon>
        <taxon>Actinomycetes</taxon>
        <taxon>Streptosporangiales</taxon>
        <taxon>Streptosporangiaceae</taxon>
        <taxon>Nonomuraea</taxon>
    </lineage>
</organism>